<reference evidence="8" key="2">
    <citation type="submission" date="2024-10" db="UniProtKB">
        <authorList>
            <consortium name="EnsemblProtists"/>
        </authorList>
    </citation>
    <scope>IDENTIFICATION</scope>
</reference>
<dbReference type="GO" id="GO:0016020">
    <property type="term" value="C:membrane"/>
    <property type="evidence" value="ECO:0007669"/>
    <property type="project" value="UniProtKB-SubCell"/>
</dbReference>
<dbReference type="HOGENOM" id="CLU_898444_0_0_1"/>
<dbReference type="Proteomes" id="UP000013827">
    <property type="component" value="Unassembled WGS sequence"/>
</dbReference>
<dbReference type="RefSeq" id="XP_005788964.1">
    <property type="nucleotide sequence ID" value="XM_005788907.1"/>
</dbReference>
<evidence type="ECO:0000256" key="6">
    <source>
        <dbReference type="SAM" id="MobiDB-lite"/>
    </source>
</evidence>
<sequence>MAPGGSTSNLFTLWARGNVALSVAMSAASTTCALFMLPLLYLLYVRVGLGLGDALDLPVVNIVIALLTIVVPEPMEEPGDRDAVAMPAAEWQPLDDAGTPAASGCVGRWLTEASDLAATDAEARVAMWSSDRLPLRFPQEWPAAFKSAPLRRLLNKSMLNGVRCRAVPPPTAAEHAAAAGVVLEPLHSFSNAERVAAASGWAVVKGFWVFELADAPPSASFVAVRHWWNATSSGGWVDLTPRLSEAAGEEPRSRLLVESALGDKAADKLTAAGRDFAGVKCRQECRKNGQRNDESDKRMQKVRGQDHAQL</sequence>
<evidence type="ECO:0000256" key="3">
    <source>
        <dbReference type="ARBA" id="ARBA00022692"/>
    </source>
</evidence>
<evidence type="ECO:0000256" key="4">
    <source>
        <dbReference type="ARBA" id="ARBA00022989"/>
    </source>
</evidence>
<dbReference type="KEGG" id="ehx:EMIHUDRAFT_226312"/>
<keyword evidence="9" id="KW-1185">Reference proteome</keyword>
<keyword evidence="4 7" id="KW-1133">Transmembrane helix</keyword>
<feature type="transmembrane region" description="Helical" evidence="7">
    <location>
        <begin position="20"/>
        <end position="42"/>
    </location>
</feature>
<comment type="similarity">
    <text evidence="2">Belongs to the bile acid:sodium symporter (BASS) (TC 2.A.28) family.</text>
</comment>
<dbReference type="InterPro" id="IPR038770">
    <property type="entry name" value="Na+/solute_symporter_sf"/>
</dbReference>
<dbReference type="PANTHER" id="PTHR10361">
    <property type="entry name" value="SODIUM-BILE ACID COTRANSPORTER"/>
    <property type="match status" value="1"/>
</dbReference>
<dbReference type="InterPro" id="IPR004710">
    <property type="entry name" value="Bilac:Na_transpt"/>
</dbReference>
<evidence type="ECO:0000313" key="8">
    <source>
        <dbReference type="EnsemblProtists" id="EOD36535"/>
    </source>
</evidence>
<dbReference type="InterPro" id="IPR002657">
    <property type="entry name" value="BilAc:Na_symport/Acr3"/>
</dbReference>
<feature type="region of interest" description="Disordered" evidence="6">
    <location>
        <begin position="284"/>
        <end position="310"/>
    </location>
</feature>
<dbReference type="GeneID" id="17281805"/>
<dbReference type="Pfam" id="PF01758">
    <property type="entry name" value="SBF"/>
    <property type="match status" value="1"/>
</dbReference>
<keyword evidence="3 7" id="KW-0812">Transmembrane</keyword>
<organism evidence="8 9">
    <name type="scientific">Emiliania huxleyi (strain CCMP1516)</name>
    <dbReference type="NCBI Taxonomy" id="280463"/>
    <lineage>
        <taxon>Eukaryota</taxon>
        <taxon>Haptista</taxon>
        <taxon>Haptophyta</taxon>
        <taxon>Prymnesiophyceae</taxon>
        <taxon>Isochrysidales</taxon>
        <taxon>Noelaerhabdaceae</taxon>
        <taxon>Emiliania</taxon>
    </lineage>
</organism>
<dbReference type="EnsemblProtists" id="EOD36535">
    <property type="protein sequence ID" value="EOD36535"/>
    <property type="gene ID" value="EMIHUDRAFT_226312"/>
</dbReference>
<keyword evidence="5 7" id="KW-0472">Membrane</keyword>
<feature type="transmembrane region" description="Helical" evidence="7">
    <location>
        <begin position="54"/>
        <end position="71"/>
    </location>
</feature>
<evidence type="ECO:0000256" key="2">
    <source>
        <dbReference type="ARBA" id="ARBA00006528"/>
    </source>
</evidence>
<evidence type="ECO:0000256" key="1">
    <source>
        <dbReference type="ARBA" id="ARBA00004141"/>
    </source>
</evidence>
<dbReference type="PANTHER" id="PTHR10361:SF28">
    <property type="entry name" value="P3 PROTEIN-RELATED"/>
    <property type="match status" value="1"/>
</dbReference>
<evidence type="ECO:0000256" key="5">
    <source>
        <dbReference type="ARBA" id="ARBA00023136"/>
    </source>
</evidence>
<dbReference type="Gene3D" id="1.20.1530.20">
    <property type="match status" value="1"/>
</dbReference>
<proteinExistence type="inferred from homology"/>
<protein>
    <submittedName>
        <fullName evidence="8">Uncharacterized protein</fullName>
    </submittedName>
</protein>
<comment type="subcellular location">
    <subcellularLocation>
        <location evidence="1">Membrane</location>
        <topology evidence="1">Multi-pass membrane protein</topology>
    </subcellularLocation>
</comment>
<evidence type="ECO:0000313" key="9">
    <source>
        <dbReference type="Proteomes" id="UP000013827"/>
    </source>
</evidence>
<reference evidence="9" key="1">
    <citation type="journal article" date="2013" name="Nature">
        <title>Pan genome of the phytoplankton Emiliania underpins its global distribution.</title>
        <authorList>
            <person name="Read B.A."/>
            <person name="Kegel J."/>
            <person name="Klute M.J."/>
            <person name="Kuo A."/>
            <person name="Lefebvre S.C."/>
            <person name="Maumus F."/>
            <person name="Mayer C."/>
            <person name="Miller J."/>
            <person name="Monier A."/>
            <person name="Salamov A."/>
            <person name="Young J."/>
            <person name="Aguilar M."/>
            <person name="Claverie J.M."/>
            <person name="Frickenhaus S."/>
            <person name="Gonzalez K."/>
            <person name="Herman E.K."/>
            <person name="Lin Y.C."/>
            <person name="Napier J."/>
            <person name="Ogata H."/>
            <person name="Sarno A.F."/>
            <person name="Shmutz J."/>
            <person name="Schroeder D."/>
            <person name="de Vargas C."/>
            <person name="Verret F."/>
            <person name="von Dassow P."/>
            <person name="Valentin K."/>
            <person name="Van de Peer Y."/>
            <person name="Wheeler G."/>
            <person name="Dacks J.B."/>
            <person name="Delwiche C.F."/>
            <person name="Dyhrman S.T."/>
            <person name="Glockner G."/>
            <person name="John U."/>
            <person name="Richards T."/>
            <person name="Worden A.Z."/>
            <person name="Zhang X."/>
            <person name="Grigoriev I.V."/>
            <person name="Allen A.E."/>
            <person name="Bidle K."/>
            <person name="Borodovsky M."/>
            <person name="Bowler C."/>
            <person name="Brownlee C."/>
            <person name="Cock J.M."/>
            <person name="Elias M."/>
            <person name="Gladyshev V.N."/>
            <person name="Groth M."/>
            <person name="Guda C."/>
            <person name="Hadaegh A."/>
            <person name="Iglesias-Rodriguez M.D."/>
            <person name="Jenkins J."/>
            <person name="Jones B.M."/>
            <person name="Lawson T."/>
            <person name="Leese F."/>
            <person name="Lindquist E."/>
            <person name="Lobanov A."/>
            <person name="Lomsadze A."/>
            <person name="Malik S.B."/>
            <person name="Marsh M.E."/>
            <person name="Mackinder L."/>
            <person name="Mock T."/>
            <person name="Mueller-Roeber B."/>
            <person name="Pagarete A."/>
            <person name="Parker M."/>
            <person name="Probert I."/>
            <person name="Quesneville H."/>
            <person name="Raines C."/>
            <person name="Rensing S.A."/>
            <person name="Riano-Pachon D.M."/>
            <person name="Richier S."/>
            <person name="Rokitta S."/>
            <person name="Shiraiwa Y."/>
            <person name="Soanes D.M."/>
            <person name="van der Giezen M."/>
            <person name="Wahlund T.M."/>
            <person name="Williams B."/>
            <person name="Wilson W."/>
            <person name="Wolfe G."/>
            <person name="Wurch L.L."/>
        </authorList>
    </citation>
    <scope>NUCLEOTIDE SEQUENCE</scope>
</reference>
<name>A0A0D3KLA0_EMIH1</name>
<evidence type="ECO:0000256" key="7">
    <source>
        <dbReference type="SAM" id="Phobius"/>
    </source>
</evidence>
<accession>A0A0D3KLA0</accession>
<dbReference type="AlphaFoldDB" id="A0A0D3KLA0"/>
<dbReference type="PaxDb" id="2903-EOD36535"/>